<dbReference type="RefSeq" id="WP_377300896.1">
    <property type="nucleotide sequence ID" value="NZ_CP180191.1"/>
</dbReference>
<feature type="domain" description="Methyltransferase" evidence="2">
    <location>
        <begin position="24"/>
        <end position="115"/>
    </location>
</feature>
<dbReference type="InterPro" id="IPR041698">
    <property type="entry name" value="Methyltransf_25"/>
</dbReference>
<evidence type="ECO:0000313" key="3">
    <source>
        <dbReference type="EMBL" id="MFC3146573.1"/>
    </source>
</evidence>
<dbReference type="EMBL" id="JBHRTI010000003">
    <property type="protein sequence ID" value="MFC3146573.1"/>
    <property type="molecule type" value="Genomic_DNA"/>
</dbReference>
<dbReference type="GO" id="GO:0102208">
    <property type="term" value="F:2-polyprenyl-6-hydroxyphenol methylase activity"/>
    <property type="evidence" value="ECO:0007669"/>
    <property type="project" value="UniProtKB-EC"/>
</dbReference>
<dbReference type="InterPro" id="IPR029063">
    <property type="entry name" value="SAM-dependent_MTases_sf"/>
</dbReference>
<dbReference type="SUPFAM" id="SSF53335">
    <property type="entry name" value="S-adenosyl-L-methionine-dependent methyltransferases"/>
    <property type="match status" value="1"/>
</dbReference>
<dbReference type="GO" id="GO:0061542">
    <property type="term" value="F:3-demethylubiquinol 3-O-methyltransferase activity"/>
    <property type="evidence" value="ECO:0007669"/>
    <property type="project" value="UniProtKB-EC"/>
</dbReference>
<comment type="caution">
    <text evidence="3">The sequence shown here is derived from an EMBL/GenBank/DDBJ whole genome shotgun (WGS) entry which is preliminary data.</text>
</comment>
<keyword evidence="3" id="KW-0489">Methyltransferase</keyword>
<reference evidence="4" key="1">
    <citation type="journal article" date="2019" name="Int. J. Syst. Evol. Microbiol.">
        <title>The Global Catalogue of Microorganisms (GCM) 10K type strain sequencing project: providing services to taxonomists for standard genome sequencing and annotation.</title>
        <authorList>
            <consortium name="The Broad Institute Genomics Platform"/>
            <consortium name="The Broad Institute Genome Sequencing Center for Infectious Disease"/>
            <person name="Wu L."/>
            <person name="Ma J."/>
        </authorList>
    </citation>
    <scope>NUCLEOTIDE SEQUENCE [LARGE SCALE GENOMIC DNA]</scope>
    <source>
        <strain evidence="4">KCTC 52168</strain>
    </source>
</reference>
<proteinExistence type="predicted"/>
<keyword evidence="4" id="KW-1185">Reference proteome</keyword>
<dbReference type="EC" id="2.1.1.222" evidence="3"/>
<sequence length="205" mass="21984">MHGTQAPSRWVQRWLHLIEPGSRVVDLACGAGRHSLLAVAAGHRVLAVDRDPAALALLRQAAETAGTAQALSLVQADLEGPHWPLNPGCADALIVTHYLWRERFADWLALLAPGGVFIMETFARGNAAYGKPSNPAFLLEPGELLARLGADWTVVAFEQGLETDPQPRVLQRIVAVKSSEAVDLLEAGHSAAGSARSTRTHRINS</sequence>
<name>A0ABV7H1V3_9BURK</name>
<evidence type="ECO:0000259" key="2">
    <source>
        <dbReference type="Pfam" id="PF13649"/>
    </source>
</evidence>
<dbReference type="Gene3D" id="3.40.50.150">
    <property type="entry name" value="Vaccinia Virus protein VP39"/>
    <property type="match status" value="1"/>
</dbReference>
<dbReference type="CDD" id="cd02440">
    <property type="entry name" value="AdoMet_MTases"/>
    <property type="match status" value="1"/>
</dbReference>
<accession>A0ABV7H1V3</accession>
<organism evidence="3 4">
    <name type="scientific">Piscinibacterium candidicorallinum</name>
    <dbReference type="NCBI Taxonomy" id="1793872"/>
    <lineage>
        <taxon>Bacteria</taxon>
        <taxon>Pseudomonadati</taxon>
        <taxon>Pseudomonadota</taxon>
        <taxon>Betaproteobacteria</taxon>
        <taxon>Burkholderiales</taxon>
        <taxon>Piscinibacterium</taxon>
    </lineage>
</organism>
<gene>
    <name evidence="3" type="ORF">ACFOEN_02825</name>
</gene>
<evidence type="ECO:0000256" key="1">
    <source>
        <dbReference type="ARBA" id="ARBA00022679"/>
    </source>
</evidence>
<keyword evidence="1 3" id="KW-0808">Transferase</keyword>
<dbReference type="Pfam" id="PF13649">
    <property type="entry name" value="Methyltransf_25"/>
    <property type="match status" value="1"/>
</dbReference>
<dbReference type="PANTHER" id="PTHR43861">
    <property type="entry name" value="TRANS-ACONITATE 2-METHYLTRANSFERASE-RELATED"/>
    <property type="match status" value="1"/>
</dbReference>
<dbReference type="EC" id="2.1.1.64" evidence="3"/>
<dbReference type="GO" id="GO:0032259">
    <property type="term" value="P:methylation"/>
    <property type="evidence" value="ECO:0007669"/>
    <property type="project" value="UniProtKB-KW"/>
</dbReference>
<protein>
    <submittedName>
        <fullName evidence="3">Class I SAM-dependent methyltransferase</fullName>
        <ecNumber evidence="3">2.1.1.222</ecNumber>
        <ecNumber evidence="3">2.1.1.64</ecNumber>
    </submittedName>
</protein>
<evidence type="ECO:0000313" key="4">
    <source>
        <dbReference type="Proteomes" id="UP001595556"/>
    </source>
</evidence>
<dbReference type="Proteomes" id="UP001595556">
    <property type="component" value="Unassembled WGS sequence"/>
</dbReference>